<dbReference type="Gene3D" id="3.30.300.30">
    <property type="match status" value="1"/>
</dbReference>
<dbReference type="GO" id="GO:0008756">
    <property type="term" value="F:o-succinylbenzoate-CoA ligase activity"/>
    <property type="evidence" value="ECO:0007669"/>
    <property type="project" value="UniProtKB-EC"/>
</dbReference>
<gene>
    <name evidence="5" type="ORF">WN50_39165</name>
</gene>
<dbReference type="InterPro" id="IPR025110">
    <property type="entry name" value="AMP-bd_C"/>
</dbReference>
<dbReference type="NCBIfam" id="NF005662">
    <property type="entry name" value="PRK07445.1-4"/>
    <property type="match status" value="1"/>
</dbReference>
<reference evidence="5 6" key="1">
    <citation type="submission" date="2015-06" db="EMBL/GenBank/DDBJ databases">
        <title>Draft genome assembly of filamentous brackish cyanobacterium Limnoraphis robusta strain CS-951.</title>
        <authorList>
            <person name="Willis A."/>
            <person name="Parks M."/>
            <person name="Burford M.A."/>
        </authorList>
    </citation>
    <scope>NUCLEOTIDE SEQUENCE [LARGE SCALE GENOMIC DNA]</scope>
    <source>
        <strain evidence="5 6">CS-951</strain>
    </source>
</reference>
<dbReference type="PROSITE" id="PS00455">
    <property type="entry name" value="AMP_BINDING"/>
    <property type="match status" value="1"/>
</dbReference>
<dbReference type="OrthoDB" id="9765680at2"/>
<dbReference type="GO" id="GO:0006631">
    <property type="term" value="P:fatty acid metabolic process"/>
    <property type="evidence" value="ECO:0007669"/>
    <property type="project" value="TreeGrafter"/>
</dbReference>
<comment type="caution">
    <text evidence="5">The sequence shown here is derived from an EMBL/GenBank/DDBJ whole genome shotgun (WGS) entry which is preliminary data.</text>
</comment>
<dbReference type="Pfam" id="PF00501">
    <property type="entry name" value="AMP-binding"/>
    <property type="match status" value="1"/>
</dbReference>
<protein>
    <submittedName>
        <fullName evidence="5">O-succinylbenzoic acid--CoA ligase</fullName>
        <ecNumber evidence="5">6.2.1.26</ecNumber>
    </submittedName>
</protein>
<dbReference type="InterPro" id="IPR042099">
    <property type="entry name" value="ANL_N_sf"/>
</dbReference>
<keyword evidence="2 5" id="KW-0436">Ligase</keyword>
<dbReference type="InterPro" id="IPR020845">
    <property type="entry name" value="AMP-binding_CS"/>
</dbReference>
<name>A0A0J9EXS1_9CYAN</name>
<dbReference type="Pfam" id="PF13193">
    <property type="entry name" value="AMP-binding_C"/>
    <property type="match status" value="1"/>
</dbReference>
<dbReference type="EMBL" id="LATL02000332">
    <property type="protein sequence ID" value="KMW69955.1"/>
    <property type="molecule type" value="Genomic_DNA"/>
</dbReference>
<dbReference type="PATRIC" id="fig|1637645.4.peg.6506"/>
<evidence type="ECO:0000259" key="3">
    <source>
        <dbReference type="Pfam" id="PF00501"/>
    </source>
</evidence>
<accession>A0A0J9EXS1</accession>
<dbReference type="Gene3D" id="3.40.50.12780">
    <property type="entry name" value="N-terminal domain of ligase-like"/>
    <property type="match status" value="1"/>
</dbReference>
<evidence type="ECO:0000313" key="6">
    <source>
        <dbReference type="Proteomes" id="UP000033607"/>
    </source>
</evidence>
<feature type="domain" description="AMP-dependent synthetase/ligase" evidence="3">
    <location>
        <begin position="128"/>
        <end position="333"/>
    </location>
</feature>
<dbReference type="InterPro" id="IPR000873">
    <property type="entry name" value="AMP-dep_synth/lig_dom"/>
</dbReference>
<evidence type="ECO:0000259" key="4">
    <source>
        <dbReference type="Pfam" id="PF13193"/>
    </source>
</evidence>
<dbReference type="RefSeq" id="WP_046276604.1">
    <property type="nucleotide sequence ID" value="NZ_LATL02000332.1"/>
</dbReference>
<evidence type="ECO:0000256" key="2">
    <source>
        <dbReference type="ARBA" id="ARBA00022598"/>
    </source>
</evidence>
<dbReference type="AlphaFoldDB" id="A0A0J9EXS1"/>
<dbReference type="Proteomes" id="UP000033607">
    <property type="component" value="Unassembled WGS sequence"/>
</dbReference>
<dbReference type="GO" id="GO:0031956">
    <property type="term" value="F:medium-chain fatty acid-CoA ligase activity"/>
    <property type="evidence" value="ECO:0007669"/>
    <property type="project" value="TreeGrafter"/>
</dbReference>
<organism evidence="5 6">
    <name type="scientific">Limnoraphis robusta CS-951</name>
    <dbReference type="NCBI Taxonomy" id="1637645"/>
    <lineage>
        <taxon>Bacteria</taxon>
        <taxon>Bacillati</taxon>
        <taxon>Cyanobacteriota</taxon>
        <taxon>Cyanophyceae</taxon>
        <taxon>Oscillatoriophycideae</taxon>
        <taxon>Oscillatoriales</taxon>
        <taxon>Sirenicapillariaceae</taxon>
        <taxon>Limnoraphis</taxon>
    </lineage>
</organism>
<comment type="similarity">
    <text evidence="1">Belongs to the ATP-dependent AMP-binding enzyme family.</text>
</comment>
<dbReference type="PANTHER" id="PTHR43201:SF5">
    <property type="entry name" value="MEDIUM-CHAIN ACYL-COA LIGASE ACSF2, MITOCHONDRIAL"/>
    <property type="match status" value="1"/>
</dbReference>
<dbReference type="PANTHER" id="PTHR43201">
    <property type="entry name" value="ACYL-COA SYNTHETASE"/>
    <property type="match status" value="1"/>
</dbReference>
<proteinExistence type="inferred from homology"/>
<sequence length="474" mass="52993">MVSFQVKSSSSTDVKNYLNLRTDDWLIGYNCSEFNKIYQHRFQELTEFINAQGVHPKIILAEPEPTVFLATFLAAVVTKCPIFLCNPNWVKAEWEQVFKIVHPDVIFGNLEEFNPSYIQTNSVISTPHASIMIPTGGSSGNIRFVIHTWETLTASVQGFQQYFNIKQVNSFCTLPLYHVSGLMQFMRSFTTGGTLAIFPFKTLERGKFPEINPSEFFISLVPTQLQRLLNHSQTTRWLSQFQTVLLGGAPAWLELLQQARRHQIRLAPTYGMTETAAQIATLKPEDFLAGNNSYGQVLPHAKITVYSENNQELGVNLLGILTIDANSLALGYYGQSDKAKSGLKTLKSDDLGYLDEQGYLTIVGRNSYKIITGGENVYPAEVEAAIRSTGLVADVGVIGLPDSHWGQVVTAIYVPNIPDVSISNLQIALHEKLSKFKQPKHWVAVDVLPRNLQGKLNFKQLEELAETFLNRSSV</sequence>
<dbReference type="SUPFAM" id="SSF56801">
    <property type="entry name" value="Acetyl-CoA synthetase-like"/>
    <property type="match status" value="1"/>
</dbReference>
<feature type="domain" description="AMP-binding enzyme C-terminal" evidence="4">
    <location>
        <begin position="381"/>
        <end position="455"/>
    </location>
</feature>
<evidence type="ECO:0000256" key="1">
    <source>
        <dbReference type="ARBA" id="ARBA00006432"/>
    </source>
</evidence>
<dbReference type="EC" id="6.2.1.26" evidence="5"/>
<evidence type="ECO:0000313" key="5">
    <source>
        <dbReference type="EMBL" id="KMW69955.1"/>
    </source>
</evidence>
<dbReference type="InterPro" id="IPR045851">
    <property type="entry name" value="AMP-bd_C_sf"/>
</dbReference>